<accession>A0A917Y1D7</accession>
<comment type="caution">
    <text evidence="4">The sequence shown here is derived from an EMBL/GenBank/DDBJ whole genome shotgun (WGS) entry which is preliminary data.</text>
</comment>
<dbReference type="PROSITE" id="PS51257">
    <property type="entry name" value="PROKAR_LIPOPROTEIN"/>
    <property type="match status" value="1"/>
</dbReference>
<evidence type="ECO:0000313" key="5">
    <source>
        <dbReference type="Proteomes" id="UP000624041"/>
    </source>
</evidence>
<dbReference type="Pfam" id="PF14478">
    <property type="entry name" value="DUF4430"/>
    <property type="match status" value="1"/>
</dbReference>
<sequence length="283" mass="30338">MKQVFRLALITFSMILLVACGGQQAAIQVEKISVIPTSAVSMETKELIKVRSNTEKADDEDAEESEASEENTKKEEKESTVADSSEDTDNESTTTKTDANQSTNKSANSNESTPNTNQQKDHTNHSAGNSNKQSANTGTSKSSDSTNTNTPSQPKNEQPNSNPKPKEEAKPAPKTTAFVSVESPGDLNGPNLAPTEVEITDGETALAATLRALNSKGISVDYTGSGATAYVKSIGGLGEFDAGPLSGWNVFVEGIMIPRSADAYEIFDGYKVHWRYTKNYLED</sequence>
<reference evidence="4" key="2">
    <citation type="submission" date="2020-09" db="EMBL/GenBank/DDBJ databases">
        <authorList>
            <person name="Sun Q."/>
            <person name="Ohkuma M."/>
        </authorList>
    </citation>
    <scope>NUCLEOTIDE SEQUENCE</scope>
    <source>
        <strain evidence="4">JCM 17251</strain>
    </source>
</reference>
<feature type="compositionally biased region" description="Low complexity" evidence="1">
    <location>
        <begin position="136"/>
        <end position="152"/>
    </location>
</feature>
<feature type="signal peptide" evidence="2">
    <location>
        <begin position="1"/>
        <end position="25"/>
    </location>
</feature>
<dbReference type="Proteomes" id="UP000624041">
    <property type="component" value="Unassembled WGS sequence"/>
</dbReference>
<keyword evidence="2" id="KW-0732">Signal</keyword>
<name>A0A917Y1D7_9BACI</name>
<proteinExistence type="predicted"/>
<dbReference type="Gene3D" id="2.170.130.30">
    <property type="match status" value="1"/>
</dbReference>
<dbReference type="InterPro" id="IPR027954">
    <property type="entry name" value="Transcobalamin-like_C"/>
</dbReference>
<feature type="domain" description="Transcobalamin-like C-terminal" evidence="3">
    <location>
        <begin position="202"/>
        <end position="278"/>
    </location>
</feature>
<keyword evidence="5" id="KW-1185">Reference proteome</keyword>
<dbReference type="AlphaFoldDB" id="A0A917Y1D7"/>
<feature type="compositionally biased region" description="Basic and acidic residues" evidence="1">
    <location>
        <begin position="70"/>
        <end position="80"/>
    </location>
</feature>
<gene>
    <name evidence="4" type="ORF">GCM10007971_25350</name>
</gene>
<dbReference type="EMBL" id="BMOS01000018">
    <property type="protein sequence ID" value="GGN60871.1"/>
    <property type="molecule type" value="Genomic_DNA"/>
</dbReference>
<feature type="region of interest" description="Disordered" evidence="1">
    <location>
        <begin position="50"/>
        <end position="194"/>
    </location>
</feature>
<protein>
    <recommendedName>
        <fullName evidence="3">Transcobalamin-like C-terminal domain-containing protein</fullName>
    </recommendedName>
</protein>
<reference evidence="4" key="1">
    <citation type="journal article" date="2014" name="Int. J. Syst. Evol. Microbiol.">
        <title>Complete genome sequence of Corynebacterium casei LMG S-19264T (=DSM 44701T), isolated from a smear-ripened cheese.</title>
        <authorList>
            <consortium name="US DOE Joint Genome Institute (JGI-PGF)"/>
            <person name="Walter F."/>
            <person name="Albersmeier A."/>
            <person name="Kalinowski J."/>
            <person name="Ruckert C."/>
        </authorList>
    </citation>
    <scope>NUCLEOTIDE SEQUENCE</scope>
    <source>
        <strain evidence="4">JCM 17251</strain>
    </source>
</reference>
<evidence type="ECO:0000256" key="2">
    <source>
        <dbReference type="SAM" id="SignalP"/>
    </source>
</evidence>
<evidence type="ECO:0000259" key="3">
    <source>
        <dbReference type="Pfam" id="PF14478"/>
    </source>
</evidence>
<feature type="chain" id="PRO_5036696699" description="Transcobalamin-like C-terminal domain-containing protein" evidence="2">
    <location>
        <begin position="26"/>
        <end position="283"/>
    </location>
</feature>
<evidence type="ECO:0000256" key="1">
    <source>
        <dbReference type="SAM" id="MobiDB-lite"/>
    </source>
</evidence>
<dbReference type="RefSeq" id="WP_188857908.1">
    <property type="nucleotide sequence ID" value="NZ_BMOS01000018.1"/>
</dbReference>
<feature type="compositionally biased region" description="Polar residues" evidence="1">
    <location>
        <begin position="125"/>
        <end position="135"/>
    </location>
</feature>
<feature type="compositionally biased region" description="Polar residues" evidence="1">
    <location>
        <begin position="99"/>
        <end position="118"/>
    </location>
</feature>
<evidence type="ECO:0000313" key="4">
    <source>
        <dbReference type="EMBL" id="GGN60871.1"/>
    </source>
</evidence>
<feature type="compositionally biased region" description="Acidic residues" evidence="1">
    <location>
        <begin position="57"/>
        <end position="69"/>
    </location>
</feature>
<organism evidence="4 5">
    <name type="scientific">Oceanobacillus indicireducens</name>
    <dbReference type="NCBI Taxonomy" id="1004261"/>
    <lineage>
        <taxon>Bacteria</taxon>
        <taxon>Bacillati</taxon>
        <taxon>Bacillota</taxon>
        <taxon>Bacilli</taxon>
        <taxon>Bacillales</taxon>
        <taxon>Bacillaceae</taxon>
        <taxon>Oceanobacillus</taxon>
    </lineage>
</organism>